<name>A0A397RZ37_9MOLU</name>
<proteinExistence type="inferred from homology"/>
<feature type="binding site" evidence="5">
    <location>
        <position position="226"/>
    </location>
    <ligand>
        <name>isopentenyl diphosphate</name>
        <dbReference type="ChEBI" id="CHEBI:128769"/>
    </ligand>
</feature>
<comment type="catalytic activity">
    <reaction evidence="5">
        <text>dimethylallyl diphosphate + 2 oxidized [2Fe-2S]-[ferredoxin] + H2O = (2E)-4-hydroxy-3-methylbut-2-enyl diphosphate + 2 reduced [2Fe-2S]-[ferredoxin] + 2 H(+)</text>
        <dbReference type="Rhea" id="RHEA:24825"/>
        <dbReference type="Rhea" id="RHEA-COMP:10000"/>
        <dbReference type="Rhea" id="RHEA-COMP:10001"/>
        <dbReference type="ChEBI" id="CHEBI:15377"/>
        <dbReference type="ChEBI" id="CHEBI:15378"/>
        <dbReference type="ChEBI" id="CHEBI:33737"/>
        <dbReference type="ChEBI" id="CHEBI:33738"/>
        <dbReference type="ChEBI" id="CHEBI:57623"/>
        <dbReference type="ChEBI" id="CHEBI:128753"/>
        <dbReference type="EC" id="1.17.7.4"/>
    </reaction>
</comment>
<dbReference type="EMBL" id="QXEV01000006">
    <property type="protein sequence ID" value="RIA77826.1"/>
    <property type="molecule type" value="Genomic_DNA"/>
</dbReference>
<dbReference type="EC" id="1.17.7.4" evidence="5"/>
<feature type="binding site" evidence="5">
    <location>
        <position position="270"/>
    </location>
    <ligand>
        <name>isopentenyl diphosphate</name>
        <dbReference type="ChEBI" id="CHEBI:128769"/>
    </ligand>
</feature>
<sequence length="288" mass="31928">MIIHKIEPQGYCGGVTHAIKMAMDAAKNDSISKPIYMLGQIIHNSHVISDLEKLGIITIEEKGLSRLLLLDKINKGTVIFSAHGVSPLVYKKAKEKGLSIIDATCPYVLLVHNKIKEHLDLGYACIYIGTKNHPECEGVIGISDKIHFVSTIEDIKSLNIKNDKVYATNQTTLSIFETKIIFDEIKRIYPNSIIDDKICNATTVRQMAMENQPDADLCIVVGDKKSSNTKKLYSVSIERGIKTILIEDLKSLPKESLIGVKKINISSGASTPSYIVDEIIDYLKSLEN</sequence>
<reference evidence="6 7" key="1">
    <citation type="submission" date="2018-08" db="EMBL/GenBank/DDBJ databases">
        <title>Genomic Encyclopedia of Archaeal and Bacterial Type Strains, Phase II (KMG-II): from individual species to whole genera.</title>
        <authorList>
            <person name="Goeker M."/>
        </authorList>
    </citation>
    <scope>NUCLEOTIDE SEQUENCE [LARGE SCALE GENOMIC DNA]</scope>
    <source>
        <strain evidence="6 7">ATCC 27112</strain>
    </source>
</reference>
<dbReference type="GO" id="GO:0051539">
    <property type="term" value="F:4 iron, 4 sulfur cluster binding"/>
    <property type="evidence" value="ECO:0007669"/>
    <property type="project" value="UniProtKB-UniRule"/>
</dbReference>
<keyword evidence="5" id="KW-0414">Isoprene biosynthesis</keyword>
<feature type="binding site" evidence="5">
    <location>
        <position position="228"/>
    </location>
    <ligand>
        <name>dimethylallyl diphosphate</name>
        <dbReference type="ChEBI" id="CHEBI:57623"/>
    </ligand>
</feature>
<feature type="binding site" evidence="5">
    <location>
        <position position="43"/>
    </location>
    <ligand>
        <name>dimethylallyl diphosphate</name>
        <dbReference type="ChEBI" id="CHEBI:57623"/>
    </ligand>
</feature>
<dbReference type="Proteomes" id="UP000266506">
    <property type="component" value="Unassembled WGS sequence"/>
</dbReference>
<feature type="binding site" evidence="5">
    <location>
        <position position="83"/>
    </location>
    <ligand>
        <name>(2E)-4-hydroxy-3-methylbut-2-enyl diphosphate</name>
        <dbReference type="ChEBI" id="CHEBI:128753"/>
    </ligand>
</feature>
<comment type="cofactor">
    <cofactor evidence="5">
        <name>[4Fe-4S] cluster</name>
        <dbReference type="ChEBI" id="CHEBI:49883"/>
    </cofactor>
    <text evidence="5">Binds 1 [4Fe-4S] cluster per subunit.</text>
</comment>
<feature type="binding site" evidence="5">
    <location>
        <position position="133"/>
    </location>
    <ligand>
        <name>dimethylallyl diphosphate</name>
        <dbReference type="ChEBI" id="CHEBI:57623"/>
    </ligand>
</feature>
<feature type="binding site" evidence="5">
    <location>
        <position position="227"/>
    </location>
    <ligand>
        <name>(2E)-4-hydroxy-3-methylbut-2-enyl diphosphate</name>
        <dbReference type="ChEBI" id="CHEBI:128753"/>
    </ligand>
</feature>
<feature type="binding site" evidence="5">
    <location>
        <position position="105"/>
    </location>
    <ligand>
        <name>[4Fe-4S] cluster</name>
        <dbReference type="ChEBI" id="CHEBI:49883"/>
    </ligand>
</feature>
<feature type="binding site" evidence="5">
    <location>
        <position position="12"/>
    </location>
    <ligand>
        <name>[4Fe-4S] cluster</name>
        <dbReference type="ChEBI" id="CHEBI:49883"/>
    </ligand>
</feature>
<protein>
    <recommendedName>
        <fullName evidence="5">4-hydroxy-3-methylbut-2-enyl diphosphate reductase</fullName>
        <shortName evidence="5">HMBPP reductase</shortName>
        <ecNumber evidence="5">1.17.7.4</ecNumber>
    </recommendedName>
</protein>
<comment type="pathway">
    <text evidence="5">Isoprenoid biosynthesis; isopentenyl diphosphate biosynthesis via DXP pathway; isopentenyl diphosphate from 1-deoxy-D-xylulose 5-phosphate: step 6/6.</text>
</comment>
<dbReference type="GO" id="GO:0051745">
    <property type="term" value="F:4-hydroxy-3-methylbut-2-enyl diphosphate reductase activity"/>
    <property type="evidence" value="ECO:0007669"/>
    <property type="project" value="UniProtKB-UniRule"/>
</dbReference>
<feature type="binding site" evidence="5">
    <location>
        <position position="227"/>
    </location>
    <ligand>
        <name>isopentenyl diphosphate</name>
        <dbReference type="ChEBI" id="CHEBI:128769"/>
    </ligand>
</feature>
<feature type="binding site" evidence="5">
    <location>
        <position position="43"/>
    </location>
    <ligand>
        <name>(2E)-4-hydroxy-3-methylbut-2-enyl diphosphate</name>
        <dbReference type="ChEBI" id="CHEBI:128753"/>
    </ligand>
</feature>
<keyword evidence="2 5" id="KW-0479">Metal-binding</keyword>
<comment type="similarity">
    <text evidence="5">Belongs to the IspH family.</text>
</comment>
<feature type="binding site" evidence="5">
    <location>
        <position position="133"/>
    </location>
    <ligand>
        <name>(2E)-4-hydroxy-3-methylbut-2-enyl diphosphate</name>
        <dbReference type="ChEBI" id="CHEBI:128753"/>
    </ligand>
</feature>
<keyword evidence="5" id="KW-0560">Oxidoreductase</keyword>
<evidence type="ECO:0000256" key="5">
    <source>
        <dbReference type="HAMAP-Rule" id="MF_00191"/>
    </source>
</evidence>
<dbReference type="UniPathway" id="UPA00056">
    <property type="reaction ID" value="UER00097"/>
</dbReference>
<feature type="binding site" evidence="5">
    <location>
        <position position="83"/>
    </location>
    <ligand>
        <name>isopentenyl diphosphate</name>
        <dbReference type="ChEBI" id="CHEBI:128769"/>
    </ligand>
</feature>
<dbReference type="PANTHER" id="PTHR30426">
    <property type="entry name" value="4-HYDROXY-3-METHYLBUT-2-ENYL DIPHOSPHATE REDUCTASE"/>
    <property type="match status" value="1"/>
</dbReference>
<feature type="binding site" evidence="5">
    <location>
        <position position="228"/>
    </location>
    <ligand>
        <name>isopentenyl diphosphate</name>
        <dbReference type="ChEBI" id="CHEBI:128769"/>
    </ligand>
</feature>
<dbReference type="RefSeq" id="WP_119015960.1">
    <property type="nucleotide sequence ID" value="NZ_QXEV01000006.1"/>
</dbReference>
<dbReference type="AlphaFoldDB" id="A0A397RZ37"/>
<dbReference type="NCBIfam" id="TIGR00216">
    <property type="entry name" value="ispH_lytB"/>
    <property type="match status" value="1"/>
</dbReference>
<evidence type="ECO:0000256" key="1">
    <source>
        <dbReference type="ARBA" id="ARBA00022485"/>
    </source>
</evidence>
<feature type="binding site" evidence="5">
    <location>
        <position position="270"/>
    </location>
    <ligand>
        <name>(2E)-4-hydroxy-3-methylbut-2-enyl diphosphate</name>
        <dbReference type="ChEBI" id="CHEBI:128753"/>
    </ligand>
</feature>
<evidence type="ECO:0000256" key="4">
    <source>
        <dbReference type="ARBA" id="ARBA00023014"/>
    </source>
</evidence>
<feature type="binding site" evidence="5">
    <location>
        <position position="228"/>
    </location>
    <ligand>
        <name>(2E)-4-hydroxy-3-methylbut-2-enyl diphosphate</name>
        <dbReference type="ChEBI" id="CHEBI:128753"/>
    </ligand>
</feature>
<dbReference type="InParanoid" id="A0A397RZ37"/>
<comment type="catalytic activity">
    <reaction evidence="5">
        <text>isopentenyl diphosphate + 2 oxidized [2Fe-2S]-[ferredoxin] + H2O = (2E)-4-hydroxy-3-methylbut-2-enyl diphosphate + 2 reduced [2Fe-2S]-[ferredoxin] + 2 H(+)</text>
        <dbReference type="Rhea" id="RHEA:24488"/>
        <dbReference type="Rhea" id="RHEA-COMP:10000"/>
        <dbReference type="Rhea" id="RHEA-COMP:10001"/>
        <dbReference type="ChEBI" id="CHEBI:15377"/>
        <dbReference type="ChEBI" id="CHEBI:15378"/>
        <dbReference type="ChEBI" id="CHEBI:33737"/>
        <dbReference type="ChEBI" id="CHEBI:33738"/>
        <dbReference type="ChEBI" id="CHEBI:128753"/>
        <dbReference type="ChEBI" id="CHEBI:128769"/>
        <dbReference type="EC" id="1.17.7.4"/>
    </reaction>
</comment>
<organism evidence="6 7">
    <name type="scientific">Anaeroplasma bactoclasticum</name>
    <dbReference type="NCBI Taxonomy" id="2088"/>
    <lineage>
        <taxon>Bacteria</taxon>
        <taxon>Bacillati</taxon>
        <taxon>Mycoplasmatota</taxon>
        <taxon>Mollicutes</taxon>
        <taxon>Anaeroplasmatales</taxon>
        <taxon>Anaeroplasmataceae</taxon>
        <taxon>Anaeroplasma</taxon>
    </lineage>
</organism>
<comment type="function">
    <text evidence="5">Catalyzes the conversion of 1-hydroxy-2-methyl-2-(E)-butenyl 4-diphosphate (HMBPP) into a mixture of isopentenyl diphosphate (IPP) and dimethylallyl diphosphate (DMAPP). Acts in the terminal step of the DOXP/MEP pathway for isoprenoid precursor biosynthesis.</text>
</comment>
<dbReference type="Pfam" id="PF02401">
    <property type="entry name" value="LYTB"/>
    <property type="match status" value="1"/>
</dbReference>
<dbReference type="Gene3D" id="3.40.1010.20">
    <property type="entry name" value="4-hydroxy-3-methylbut-2-enyl diphosphate reductase, catalytic domain"/>
    <property type="match status" value="2"/>
</dbReference>
<feature type="binding site" evidence="5">
    <location>
        <position position="43"/>
    </location>
    <ligand>
        <name>isopentenyl diphosphate</name>
        <dbReference type="ChEBI" id="CHEBI:128769"/>
    </ligand>
</feature>
<dbReference type="HAMAP" id="MF_00191">
    <property type="entry name" value="IspH"/>
    <property type="match status" value="1"/>
</dbReference>
<feature type="binding site" evidence="5">
    <location>
        <position position="226"/>
    </location>
    <ligand>
        <name>dimethylallyl diphosphate</name>
        <dbReference type="ChEBI" id="CHEBI:57623"/>
    </ligand>
</feature>
<feature type="binding site" evidence="5">
    <location>
        <position position="133"/>
    </location>
    <ligand>
        <name>isopentenyl diphosphate</name>
        <dbReference type="ChEBI" id="CHEBI:128769"/>
    </ligand>
</feature>
<comment type="pathway">
    <text evidence="5">Isoprenoid biosynthesis; dimethylallyl diphosphate biosynthesis; dimethylallyl diphosphate from (2E)-4-hydroxy-3-methylbutenyl diphosphate: step 1/1.</text>
</comment>
<gene>
    <name evidence="5" type="primary">ispH</name>
    <name evidence="6" type="ORF">EI71_00802</name>
</gene>
<evidence type="ECO:0000313" key="6">
    <source>
        <dbReference type="EMBL" id="RIA77826.1"/>
    </source>
</evidence>
<keyword evidence="3 5" id="KW-0408">Iron</keyword>
<feature type="binding site" evidence="5">
    <location>
        <position position="171"/>
    </location>
    <ligand>
        <name>(2E)-4-hydroxy-3-methylbut-2-enyl diphosphate</name>
        <dbReference type="ChEBI" id="CHEBI:128753"/>
    </ligand>
</feature>
<evidence type="ECO:0000256" key="3">
    <source>
        <dbReference type="ARBA" id="ARBA00023004"/>
    </source>
</evidence>
<feature type="binding site" evidence="5">
    <location>
        <position position="199"/>
    </location>
    <ligand>
        <name>[4Fe-4S] cluster</name>
        <dbReference type="ChEBI" id="CHEBI:49883"/>
    </ligand>
</feature>
<feature type="binding site" evidence="5">
    <location>
        <position position="83"/>
    </location>
    <ligand>
        <name>dimethylallyl diphosphate</name>
        <dbReference type="ChEBI" id="CHEBI:57623"/>
    </ligand>
</feature>
<dbReference type="UniPathway" id="UPA00059">
    <property type="reaction ID" value="UER00105"/>
</dbReference>
<dbReference type="Gene3D" id="3.40.50.11270">
    <property type="match status" value="1"/>
</dbReference>
<keyword evidence="4 5" id="KW-0411">Iron-sulfur</keyword>
<feature type="binding site" evidence="5">
    <location>
        <position position="227"/>
    </location>
    <ligand>
        <name>dimethylallyl diphosphate</name>
        <dbReference type="ChEBI" id="CHEBI:57623"/>
    </ligand>
</feature>
<dbReference type="GO" id="GO:0050992">
    <property type="term" value="P:dimethylallyl diphosphate biosynthetic process"/>
    <property type="evidence" value="ECO:0007669"/>
    <property type="project" value="UniProtKB-UniRule"/>
</dbReference>
<feature type="active site" description="Proton donor" evidence="5">
    <location>
        <position position="135"/>
    </location>
</feature>
<keyword evidence="1 5" id="KW-0004">4Fe-4S</keyword>
<comment type="caution">
    <text evidence="6">The sequence shown here is derived from an EMBL/GenBank/DDBJ whole genome shotgun (WGS) entry which is preliminary data.</text>
</comment>
<keyword evidence="7" id="KW-1185">Reference proteome</keyword>
<dbReference type="CDD" id="cd13944">
    <property type="entry name" value="lytB_ispH"/>
    <property type="match status" value="1"/>
</dbReference>
<dbReference type="GO" id="GO:0046872">
    <property type="term" value="F:metal ion binding"/>
    <property type="evidence" value="ECO:0007669"/>
    <property type="project" value="UniProtKB-KW"/>
</dbReference>
<dbReference type="OrthoDB" id="9777362at2"/>
<feature type="binding site" evidence="5">
    <location>
        <position position="226"/>
    </location>
    <ligand>
        <name>(2E)-4-hydroxy-3-methylbut-2-enyl diphosphate</name>
        <dbReference type="ChEBI" id="CHEBI:128753"/>
    </ligand>
</feature>
<dbReference type="FunCoup" id="A0A397RZ37">
    <property type="interactions" value="231"/>
</dbReference>
<dbReference type="GO" id="GO:0019288">
    <property type="term" value="P:isopentenyl diphosphate biosynthetic process, methylerythritol 4-phosphate pathway"/>
    <property type="evidence" value="ECO:0007669"/>
    <property type="project" value="UniProtKB-UniRule"/>
</dbReference>
<dbReference type="PANTHER" id="PTHR30426:SF0">
    <property type="entry name" value="4-HYDROXY-3-METHYLBUT-2-ENYL DIPHOSPHATE REDUCTASE"/>
    <property type="match status" value="1"/>
</dbReference>
<feature type="binding site" evidence="5">
    <location>
        <position position="270"/>
    </location>
    <ligand>
        <name>dimethylallyl diphosphate</name>
        <dbReference type="ChEBI" id="CHEBI:57623"/>
    </ligand>
</feature>
<dbReference type="InterPro" id="IPR003451">
    <property type="entry name" value="LytB/IspH"/>
</dbReference>
<evidence type="ECO:0000313" key="7">
    <source>
        <dbReference type="Proteomes" id="UP000266506"/>
    </source>
</evidence>
<evidence type="ECO:0000256" key="2">
    <source>
        <dbReference type="ARBA" id="ARBA00022723"/>
    </source>
</evidence>
<dbReference type="GO" id="GO:0016114">
    <property type="term" value="P:terpenoid biosynthetic process"/>
    <property type="evidence" value="ECO:0007669"/>
    <property type="project" value="UniProtKB-UniRule"/>
</dbReference>
<accession>A0A397RZ37</accession>